<name>A0A2P2J523_RHIMU</name>
<accession>A0A2P2J523</accession>
<evidence type="ECO:0000313" key="1">
    <source>
        <dbReference type="EMBL" id="MBW88497.1"/>
    </source>
</evidence>
<dbReference type="EMBL" id="GGEC01008014">
    <property type="protein sequence ID" value="MBW88497.1"/>
    <property type="molecule type" value="Transcribed_RNA"/>
</dbReference>
<organism evidence="1">
    <name type="scientific">Rhizophora mucronata</name>
    <name type="common">Asiatic mangrove</name>
    <dbReference type="NCBI Taxonomy" id="61149"/>
    <lineage>
        <taxon>Eukaryota</taxon>
        <taxon>Viridiplantae</taxon>
        <taxon>Streptophyta</taxon>
        <taxon>Embryophyta</taxon>
        <taxon>Tracheophyta</taxon>
        <taxon>Spermatophyta</taxon>
        <taxon>Magnoliopsida</taxon>
        <taxon>eudicotyledons</taxon>
        <taxon>Gunneridae</taxon>
        <taxon>Pentapetalae</taxon>
        <taxon>rosids</taxon>
        <taxon>fabids</taxon>
        <taxon>Malpighiales</taxon>
        <taxon>Rhizophoraceae</taxon>
        <taxon>Rhizophora</taxon>
    </lineage>
</organism>
<reference evidence="1" key="1">
    <citation type="submission" date="2018-02" db="EMBL/GenBank/DDBJ databases">
        <title>Rhizophora mucronata_Transcriptome.</title>
        <authorList>
            <person name="Meera S.P."/>
            <person name="Sreeshan A."/>
            <person name="Augustine A."/>
        </authorList>
    </citation>
    <scope>NUCLEOTIDE SEQUENCE</scope>
    <source>
        <tissue evidence="1">Leaf</tissue>
    </source>
</reference>
<proteinExistence type="predicted"/>
<dbReference type="AlphaFoldDB" id="A0A2P2J523"/>
<sequence length="38" mass="4595">MVSKRLIDLCFSRTFYRKITNNFSSLPLVIHSYWAMQQ</sequence>
<protein>
    <submittedName>
        <fullName evidence="1">Uncharacterized protein</fullName>
    </submittedName>
</protein>